<dbReference type="Proteomes" id="UP000242188">
    <property type="component" value="Unassembled WGS sequence"/>
</dbReference>
<keyword evidence="5 7" id="KW-0408">Iron</keyword>
<dbReference type="OrthoDB" id="6103963at2759"/>
<dbReference type="Pfam" id="PF00067">
    <property type="entry name" value="p450"/>
    <property type="match status" value="1"/>
</dbReference>
<evidence type="ECO:0000256" key="8">
    <source>
        <dbReference type="RuleBase" id="RU000461"/>
    </source>
</evidence>
<accession>A0A210QP37</accession>
<dbReference type="PROSITE" id="PS00086">
    <property type="entry name" value="CYTOCHROME_P450"/>
    <property type="match status" value="1"/>
</dbReference>
<reference evidence="9 10" key="1">
    <citation type="journal article" date="2017" name="Nat. Ecol. Evol.">
        <title>Scallop genome provides insights into evolution of bilaterian karyotype and development.</title>
        <authorList>
            <person name="Wang S."/>
            <person name="Zhang J."/>
            <person name="Jiao W."/>
            <person name="Li J."/>
            <person name="Xun X."/>
            <person name="Sun Y."/>
            <person name="Guo X."/>
            <person name="Huan P."/>
            <person name="Dong B."/>
            <person name="Zhang L."/>
            <person name="Hu X."/>
            <person name="Sun X."/>
            <person name="Wang J."/>
            <person name="Zhao C."/>
            <person name="Wang Y."/>
            <person name="Wang D."/>
            <person name="Huang X."/>
            <person name="Wang R."/>
            <person name="Lv J."/>
            <person name="Li Y."/>
            <person name="Zhang Z."/>
            <person name="Liu B."/>
            <person name="Lu W."/>
            <person name="Hui Y."/>
            <person name="Liang J."/>
            <person name="Zhou Z."/>
            <person name="Hou R."/>
            <person name="Li X."/>
            <person name="Liu Y."/>
            <person name="Li H."/>
            <person name="Ning X."/>
            <person name="Lin Y."/>
            <person name="Zhao L."/>
            <person name="Xing Q."/>
            <person name="Dou J."/>
            <person name="Li Y."/>
            <person name="Mao J."/>
            <person name="Guo H."/>
            <person name="Dou H."/>
            <person name="Li T."/>
            <person name="Mu C."/>
            <person name="Jiang W."/>
            <person name="Fu Q."/>
            <person name="Fu X."/>
            <person name="Miao Y."/>
            <person name="Liu J."/>
            <person name="Yu Q."/>
            <person name="Li R."/>
            <person name="Liao H."/>
            <person name="Li X."/>
            <person name="Kong Y."/>
            <person name="Jiang Z."/>
            <person name="Chourrout D."/>
            <person name="Li R."/>
            <person name="Bao Z."/>
        </authorList>
    </citation>
    <scope>NUCLEOTIDE SEQUENCE [LARGE SCALE GENOMIC DNA]</scope>
    <source>
        <strain evidence="9 10">PY_sf001</strain>
    </source>
</reference>
<dbReference type="PANTHER" id="PTHR24289">
    <property type="entry name" value="STEROID 17-ALPHA-HYDROXYLASE/17,20 LYASE"/>
    <property type="match status" value="1"/>
</dbReference>
<dbReference type="GO" id="GO:0004497">
    <property type="term" value="F:monooxygenase activity"/>
    <property type="evidence" value="ECO:0007669"/>
    <property type="project" value="UniProtKB-KW"/>
</dbReference>
<dbReference type="InterPro" id="IPR002401">
    <property type="entry name" value="Cyt_P450_E_grp-I"/>
</dbReference>
<protein>
    <submittedName>
        <fullName evidence="9">Vitamin D(3) 25-hydroxylase</fullName>
    </submittedName>
</protein>
<evidence type="ECO:0000256" key="4">
    <source>
        <dbReference type="ARBA" id="ARBA00023002"/>
    </source>
</evidence>
<dbReference type="Gene3D" id="1.10.630.10">
    <property type="entry name" value="Cytochrome P450"/>
    <property type="match status" value="1"/>
</dbReference>
<gene>
    <name evidence="9" type="ORF">KP79_PYT00858</name>
</gene>
<proteinExistence type="inferred from homology"/>
<dbReference type="InterPro" id="IPR036396">
    <property type="entry name" value="Cyt_P450_sf"/>
</dbReference>
<keyword evidence="2 7" id="KW-0349">Heme</keyword>
<evidence type="ECO:0000256" key="7">
    <source>
        <dbReference type="PIRSR" id="PIRSR602401-1"/>
    </source>
</evidence>
<evidence type="ECO:0000313" key="10">
    <source>
        <dbReference type="Proteomes" id="UP000242188"/>
    </source>
</evidence>
<comment type="similarity">
    <text evidence="1 8">Belongs to the cytochrome P450 family.</text>
</comment>
<name>A0A210QP37_MIZYE</name>
<organism evidence="9 10">
    <name type="scientific">Mizuhopecten yessoensis</name>
    <name type="common">Japanese scallop</name>
    <name type="synonym">Patinopecten yessoensis</name>
    <dbReference type="NCBI Taxonomy" id="6573"/>
    <lineage>
        <taxon>Eukaryota</taxon>
        <taxon>Metazoa</taxon>
        <taxon>Spiralia</taxon>
        <taxon>Lophotrochozoa</taxon>
        <taxon>Mollusca</taxon>
        <taxon>Bivalvia</taxon>
        <taxon>Autobranchia</taxon>
        <taxon>Pteriomorphia</taxon>
        <taxon>Pectinida</taxon>
        <taxon>Pectinoidea</taxon>
        <taxon>Pectinidae</taxon>
        <taxon>Mizuhopecten</taxon>
    </lineage>
</organism>
<dbReference type="GO" id="GO:0005506">
    <property type="term" value="F:iron ion binding"/>
    <property type="evidence" value="ECO:0007669"/>
    <property type="project" value="InterPro"/>
</dbReference>
<dbReference type="PANTHER" id="PTHR24289:SF1">
    <property type="entry name" value="STEROID 17-ALPHA-HYDROXYLASE_17,20 LYASE"/>
    <property type="match status" value="1"/>
</dbReference>
<keyword evidence="10" id="KW-1185">Reference proteome</keyword>
<keyword evidence="6 8" id="KW-0503">Monooxygenase</keyword>
<evidence type="ECO:0000256" key="6">
    <source>
        <dbReference type="ARBA" id="ARBA00023033"/>
    </source>
</evidence>
<dbReference type="PRINTS" id="PR00385">
    <property type="entry name" value="P450"/>
</dbReference>
<dbReference type="STRING" id="6573.A0A210QP37"/>
<comment type="cofactor">
    <cofactor evidence="7">
        <name>heme</name>
        <dbReference type="ChEBI" id="CHEBI:30413"/>
    </cofactor>
</comment>
<dbReference type="InterPro" id="IPR001128">
    <property type="entry name" value="Cyt_P450"/>
</dbReference>
<dbReference type="SUPFAM" id="SSF48264">
    <property type="entry name" value="Cytochrome P450"/>
    <property type="match status" value="1"/>
</dbReference>
<evidence type="ECO:0000256" key="1">
    <source>
        <dbReference type="ARBA" id="ARBA00010617"/>
    </source>
</evidence>
<evidence type="ECO:0000256" key="3">
    <source>
        <dbReference type="ARBA" id="ARBA00022723"/>
    </source>
</evidence>
<dbReference type="AlphaFoldDB" id="A0A210QP37"/>
<evidence type="ECO:0000313" key="9">
    <source>
        <dbReference type="EMBL" id="OWF50503.1"/>
    </source>
</evidence>
<evidence type="ECO:0000256" key="2">
    <source>
        <dbReference type="ARBA" id="ARBA00022617"/>
    </source>
</evidence>
<sequence>MSDRPPNFIGEHVMYGYKDVLLNSYNESFRKMKKLMISCISKHGFSSKHFQDIADEEFRCVLNQFHALNGQAVDPVDLLLPSFCKLVGGFFSGKHLKDGDPILESIIAMDHDGDVMIQPQVHGILGKFPWLRHCCGFYGNLYSNVIKQRESLFQSLVTEMKETVNKDNVQCFSHQLLSWKEAESDWLTDEHINGMLLDLINTSVLTTKSVMSGMIFMWLHLPDVQQKMREEIDLVIGRDRLPTIEDGKSMPYVQACIYELLRYQSHLPMTAAHANIDHEVEIEGFTIPKGTVIMGNLYGAHHDEELWDDPWEFRPERFLKDDGTPVPRDHASHRNSIAFGVGERKCVGKEMAYNRMFLYTVHLLRTFEFLPEVDTVLPPHHPRHFAPSAPVILPHGFKCRALPR</sequence>
<dbReference type="EMBL" id="NEDP02002581">
    <property type="protein sequence ID" value="OWF50503.1"/>
    <property type="molecule type" value="Genomic_DNA"/>
</dbReference>
<dbReference type="GO" id="GO:0020037">
    <property type="term" value="F:heme binding"/>
    <property type="evidence" value="ECO:0007669"/>
    <property type="project" value="InterPro"/>
</dbReference>
<dbReference type="InterPro" id="IPR017972">
    <property type="entry name" value="Cyt_P450_CS"/>
</dbReference>
<dbReference type="PRINTS" id="PR00463">
    <property type="entry name" value="EP450I"/>
</dbReference>
<feature type="binding site" description="axial binding residue" evidence="7">
    <location>
        <position position="346"/>
    </location>
    <ligand>
        <name>heme</name>
        <dbReference type="ChEBI" id="CHEBI:30413"/>
    </ligand>
    <ligandPart>
        <name>Fe</name>
        <dbReference type="ChEBI" id="CHEBI:18248"/>
    </ligandPart>
</feature>
<dbReference type="GO" id="GO:0016705">
    <property type="term" value="F:oxidoreductase activity, acting on paired donors, with incorporation or reduction of molecular oxygen"/>
    <property type="evidence" value="ECO:0007669"/>
    <property type="project" value="InterPro"/>
</dbReference>
<keyword evidence="3 7" id="KW-0479">Metal-binding</keyword>
<evidence type="ECO:0000256" key="5">
    <source>
        <dbReference type="ARBA" id="ARBA00023004"/>
    </source>
</evidence>
<comment type="caution">
    <text evidence="9">The sequence shown here is derived from an EMBL/GenBank/DDBJ whole genome shotgun (WGS) entry which is preliminary data.</text>
</comment>
<keyword evidence="4 8" id="KW-0560">Oxidoreductase</keyword>